<accession>F4RZT0</accession>
<organism evidence="3">
    <name type="scientific">Melampsora larici-populina (strain 98AG31 / pathotype 3-4-7)</name>
    <name type="common">Poplar leaf rust fungus</name>
    <dbReference type="NCBI Taxonomy" id="747676"/>
    <lineage>
        <taxon>Eukaryota</taxon>
        <taxon>Fungi</taxon>
        <taxon>Dikarya</taxon>
        <taxon>Basidiomycota</taxon>
        <taxon>Pucciniomycotina</taxon>
        <taxon>Pucciniomycetes</taxon>
        <taxon>Pucciniales</taxon>
        <taxon>Melampsoraceae</taxon>
        <taxon>Melampsora</taxon>
    </lineage>
</organism>
<feature type="transmembrane region" description="Helical" evidence="1">
    <location>
        <begin position="12"/>
        <end position="33"/>
    </location>
</feature>
<name>F4RZT0_MELLP</name>
<dbReference type="RefSeq" id="XP_007414595.1">
    <property type="nucleotide sequence ID" value="XM_007414533.1"/>
</dbReference>
<sequence length="173" mass="20200">MKSFKNVHLSIQFIGMISILFSLCSNSFGRFLFREDRTLNHENIDPPTIKEMWFHWNLGQTLKTMAERWPIISETGPDRVLRESIVEAYISSFDDLREALQETPHFPSIMSKTQEDTKQFFEDNPESKEAWVKVKDHYNAVVTAMRRISGGEEWFNIIKDSVKQGASNLRLNL</sequence>
<reference evidence="3" key="1">
    <citation type="journal article" date="2011" name="Proc. Natl. Acad. Sci. U.S.A.">
        <title>Obligate biotrophy features unraveled by the genomic analysis of rust fungi.</title>
        <authorList>
            <person name="Duplessis S."/>
            <person name="Cuomo C.A."/>
            <person name="Lin Y.-C."/>
            <person name="Aerts A."/>
            <person name="Tisserant E."/>
            <person name="Veneault-Fourrey C."/>
            <person name="Joly D.L."/>
            <person name="Hacquard S."/>
            <person name="Amselem J."/>
            <person name="Cantarel B.L."/>
            <person name="Chiu R."/>
            <person name="Coutinho P.M."/>
            <person name="Feau N."/>
            <person name="Field M."/>
            <person name="Frey P."/>
            <person name="Gelhaye E."/>
            <person name="Goldberg J."/>
            <person name="Grabherr M.G."/>
            <person name="Kodira C.D."/>
            <person name="Kohler A."/>
            <person name="Kuees U."/>
            <person name="Lindquist E.A."/>
            <person name="Lucas S.M."/>
            <person name="Mago R."/>
            <person name="Mauceli E."/>
            <person name="Morin E."/>
            <person name="Murat C."/>
            <person name="Pangilinan J.L."/>
            <person name="Park R."/>
            <person name="Pearson M."/>
            <person name="Quesneville H."/>
            <person name="Rouhier N."/>
            <person name="Sakthikumar S."/>
            <person name="Salamov A.A."/>
            <person name="Schmutz J."/>
            <person name="Selles B."/>
            <person name="Shapiro H."/>
            <person name="Tanguay P."/>
            <person name="Tuskan G.A."/>
            <person name="Henrissat B."/>
            <person name="Van de Peer Y."/>
            <person name="Rouze P."/>
            <person name="Ellis J.G."/>
            <person name="Dodds P.N."/>
            <person name="Schein J.E."/>
            <person name="Zhong S."/>
            <person name="Hamelin R.C."/>
            <person name="Grigoriev I.V."/>
            <person name="Szabo L.J."/>
            <person name="Martin F."/>
        </authorList>
    </citation>
    <scope>NUCLEOTIDE SEQUENCE [LARGE SCALE GENOMIC DNA]</scope>
    <source>
        <strain evidence="3">98AG31 / pathotype 3-4-7</strain>
    </source>
</reference>
<dbReference type="VEuPathDB" id="FungiDB:MELLADRAFT_110433"/>
<dbReference type="AlphaFoldDB" id="F4RZT0"/>
<evidence type="ECO:0000313" key="3">
    <source>
        <dbReference type="Proteomes" id="UP000001072"/>
    </source>
</evidence>
<dbReference type="OrthoDB" id="10603297at2759"/>
<evidence type="ECO:0000256" key="1">
    <source>
        <dbReference type="SAM" id="Phobius"/>
    </source>
</evidence>
<keyword evidence="1" id="KW-1133">Transmembrane helix</keyword>
<protein>
    <submittedName>
        <fullName evidence="2">Uncharacterized protein</fullName>
    </submittedName>
</protein>
<dbReference type="EMBL" id="GL883133">
    <property type="protein sequence ID" value="EGG02058.1"/>
    <property type="molecule type" value="Genomic_DNA"/>
</dbReference>
<proteinExistence type="predicted"/>
<evidence type="ECO:0000313" key="2">
    <source>
        <dbReference type="EMBL" id="EGG02058.1"/>
    </source>
</evidence>
<dbReference type="Proteomes" id="UP000001072">
    <property type="component" value="Unassembled WGS sequence"/>
</dbReference>
<keyword evidence="1" id="KW-0812">Transmembrane</keyword>
<gene>
    <name evidence="2" type="ORF">MELLADRAFT_110433</name>
</gene>
<dbReference type="HOGENOM" id="CLU_1547947_0_0_1"/>
<keyword evidence="1" id="KW-0472">Membrane</keyword>
<dbReference type="KEGG" id="mlr:MELLADRAFT_110433"/>
<dbReference type="InParanoid" id="F4RZT0"/>
<dbReference type="GeneID" id="18924080"/>
<keyword evidence="3" id="KW-1185">Reference proteome</keyword>